<dbReference type="InterPro" id="IPR025736">
    <property type="entry name" value="PucR_C-HTH_dom"/>
</dbReference>
<name>A0ABP3IV66_9BACI</name>
<protein>
    <submittedName>
        <fullName evidence="5">Sugar diacid recognition domain-containing protein</fullName>
    </submittedName>
</protein>
<dbReference type="Pfam" id="PF17853">
    <property type="entry name" value="GGDEF_2"/>
    <property type="match status" value="1"/>
</dbReference>
<dbReference type="PANTHER" id="PTHR33744">
    <property type="entry name" value="CARBOHYDRATE DIACID REGULATOR"/>
    <property type="match status" value="1"/>
</dbReference>
<feature type="domain" description="Putative sugar diacid recognition" evidence="2">
    <location>
        <begin position="2"/>
        <end position="129"/>
    </location>
</feature>
<evidence type="ECO:0000256" key="1">
    <source>
        <dbReference type="ARBA" id="ARBA00006754"/>
    </source>
</evidence>
<dbReference type="Gene3D" id="1.10.10.2840">
    <property type="entry name" value="PucR C-terminal helix-turn-helix domain"/>
    <property type="match status" value="1"/>
</dbReference>
<dbReference type="Proteomes" id="UP001501459">
    <property type="component" value="Unassembled WGS sequence"/>
</dbReference>
<organism evidence="5 6">
    <name type="scientific">Lentibacillus halophilus</name>
    <dbReference type="NCBI Taxonomy" id="295065"/>
    <lineage>
        <taxon>Bacteria</taxon>
        <taxon>Bacillati</taxon>
        <taxon>Bacillota</taxon>
        <taxon>Bacilli</taxon>
        <taxon>Bacillales</taxon>
        <taxon>Bacillaceae</taxon>
        <taxon>Lentibacillus</taxon>
    </lineage>
</organism>
<dbReference type="Pfam" id="PF05651">
    <property type="entry name" value="Diacid_rec"/>
    <property type="match status" value="1"/>
</dbReference>
<dbReference type="InterPro" id="IPR042070">
    <property type="entry name" value="PucR_C-HTH_sf"/>
</dbReference>
<evidence type="ECO:0000313" key="6">
    <source>
        <dbReference type="Proteomes" id="UP001501459"/>
    </source>
</evidence>
<sequence>MQFAQKVVKAVSEILPFPISLSDKNGYIIGSTDSNRIGKLHEPSKDVITKDTFLLYDEDTIKGMSNVLPGVAAPLKLNNKTVGVLGIIGPPEEVKPYVELVKNHVEMVWQDTFYKQLEDLETKTLETFAQYILLNESISHVKAEQYCRMLNIPFYAMRFCIVIDIENSLISNIQRKIPIDQLKDRLLDCSKKAFESDNDVVCTFLNTEKLILLKTVASETDYLEALDHFMGQSNSLLEAFAAYHVTNASIAAGSLSWSLATLNESYHEAETLLTIGKRRDASKKIYSYHSWELIKTLLPEQLSASFSEKVQFRLRRFLNDDNFAELSKSFIAYCDNNLTISQAAKDLFIHRNTLIYRLQKINSLTSINTGSFDDCLTLYLILKNLKLEKEPHNNKG</sequence>
<accession>A0ABP3IV66</accession>
<feature type="domain" description="CdaR GGDEF-like" evidence="4">
    <location>
        <begin position="142"/>
        <end position="274"/>
    </location>
</feature>
<dbReference type="RefSeq" id="WP_343750385.1">
    <property type="nucleotide sequence ID" value="NZ_BAAADM010000002.1"/>
</dbReference>
<dbReference type="EMBL" id="BAAADM010000002">
    <property type="protein sequence ID" value="GAA0428111.1"/>
    <property type="molecule type" value="Genomic_DNA"/>
</dbReference>
<proteinExistence type="inferred from homology"/>
<dbReference type="InterPro" id="IPR051448">
    <property type="entry name" value="CdaR-like_regulators"/>
</dbReference>
<dbReference type="InterPro" id="IPR041522">
    <property type="entry name" value="CdaR_GGDEF"/>
</dbReference>
<keyword evidence="6" id="KW-1185">Reference proteome</keyword>
<evidence type="ECO:0000259" key="3">
    <source>
        <dbReference type="Pfam" id="PF13556"/>
    </source>
</evidence>
<comment type="caution">
    <text evidence="5">The sequence shown here is derived from an EMBL/GenBank/DDBJ whole genome shotgun (WGS) entry which is preliminary data.</text>
</comment>
<comment type="similarity">
    <text evidence="1">Belongs to the CdaR family.</text>
</comment>
<evidence type="ECO:0000259" key="4">
    <source>
        <dbReference type="Pfam" id="PF17853"/>
    </source>
</evidence>
<gene>
    <name evidence="5" type="ORF">GCM10008983_00450</name>
</gene>
<evidence type="ECO:0000259" key="2">
    <source>
        <dbReference type="Pfam" id="PF05651"/>
    </source>
</evidence>
<evidence type="ECO:0000313" key="5">
    <source>
        <dbReference type="EMBL" id="GAA0428111.1"/>
    </source>
</evidence>
<reference evidence="6" key="1">
    <citation type="journal article" date="2019" name="Int. J. Syst. Evol. Microbiol.">
        <title>The Global Catalogue of Microorganisms (GCM) 10K type strain sequencing project: providing services to taxonomists for standard genome sequencing and annotation.</title>
        <authorList>
            <consortium name="The Broad Institute Genomics Platform"/>
            <consortium name="The Broad Institute Genome Sequencing Center for Infectious Disease"/>
            <person name="Wu L."/>
            <person name="Ma J."/>
        </authorList>
    </citation>
    <scope>NUCLEOTIDE SEQUENCE [LARGE SCALE GENOMIC DNA]</scope>
    <source>
        <strain evidence="6">JCM 12149</strain>
    </source>
</reference>
<feature type="domain" description="PucR C-terminal helix-turn-helix" evidence="3">
    <location>
        <begin position="331"/>
        <end position="383"/>
    </location>
</feature>
<dbReference type="Pfam" id="PF13556">
    <property type="entry name" value="HTH_30"/>
    <property type="match status" value="1"/>
</dbReference>
<dbReference type="InterPro" id="IPR008599">
    <property type="entry name" value="Diacid_rec"/>
</dbReference>
<dbReference type="PANTHER" id="PTHR33744:SF15">
    <property type="entry name" value="CARBOHYDRATE DIACID REGULATOR"/>
    <property type="match status" value="1"/>
</dbReference>